<dbReference type="GO" id="GO:0031125">
    <property type="term" value="P:rRNA 3'-end processing"/>
    <property type="evidence" value="ECO:0007669"/>
    <property type="project" value="TreeGrafter"/>
</dbReference>
<reference evidence="3 4" key="1">
    <citation type="submission" date="2016-03" db="EMBL/GenBank/DDBJ databases">
        <title>Pediococcus and Lactobacillus from brewery environment - whole genome sequencing and assembly.</title>
        <authorList>
            <person name="Behr J."/>
            <person name="Geissler A.J."/>
            <person name="Vogel R.F."/>
        </authorList>
    </citation>
    <scope>NUCLEOTIDE SEQUENCE [LARGE SCALE GENOMIC DNA]</scope>
    <source>
        <strain evidence="3 4">TMW 1.1989</strain>
    </source>
</reference>
<dbReference type="Pfam" id="PF01966">
    <property type="entry name" value="HD"/>
    <property type="match status" value="1"/>
</dbReference>
<evidence type="ECO:0000256" key="1">
    <source>
        <dbReference type="ARBA" id="ARBA00022801"/>
    </source>
</evidence>
<dbReference type="InterPro" id="IPR006674">
    <property type="entry name" value="HD_domain"/>
</dbReference>
<protein>
    <submittedName>
        <fullName evidence="3">3'-5' exonuclease</fullName>
    </submittedName>
</protein>
<dbReference type="FunFam" id="1.10.3210.10:FF:000008">
    <property type="entry name" value="3'-5' exoribonuclease YhaM"/>
    <property type="match status" value="1"/>
</dbReference>
<dbReference type="GO" id="GO:0004527">
    <property type="term" value="F:exonuclease activity"/>
    <property type="evidence" value="ECO:0007669"/>
    <property type="project" value="UniProtKB-KW"/>
</dbReference>
<gene>
    <name evidence="3" type="ORF">AYR53_07990</name>
</gene>
<keyword evidence="4" id="KW-1185">Reference proteome</keyword>
<dbReference type="InterPro" id="IPR050798">
    <property type="entry name" value="YhaM_exoribonuc/phosphodiest"/>
</dbReference>
<dbReference type="Pfam" id="PF01336">
    <property type="entry name" value="tRNA_anti-codon"/>
    <property type="match status" value="1"/>
</dbReference>
<dbReference type="GeneID" id="42982194"/>
<dbReference type="InterPro" id="IPR003607">
    <property type="entry name" value="HD/PDEase_dom"/>
</dbReference>
<dbReference type="CDD" id="cd00077">
    <property type="entry name" value="HDc"/>
    <property type="match status" value="1"/>
</dbReference>
<evidence type="ECO:0000313" key="3">
    <source>
        <dbReference type="EMBL" id="ANK63563.1"/>
    </source>
</evidence>
<dbReference type="OrthoDB" id="9778453at2"/>
<sequence>MAEKKLFDYQNNENVALFVVVKGAEVRLAKNGKKFIAFTFEDSSGQITAKFWDASETDITSFQAGKVVYLTGKRELYQGKPQIKLFKLRLAQEADHQTATDFLPKAPLSKSDLEQEINQAVFAITNPNWNRIVRWILQRHQTEFFDYPAAKTNHHAFEGGLAFHTVTMLHLAQAICAEYSFIKQPLLYAGIILHDMGKTIELSGAMATTYTLAGNLLGHIVLIDEEIVRACTALKIDPSSEELLLLRHVILAHHGRKEYGSPVEPEILEAEVLHHIDDLDASIMMLQGTLEHTEPGNFSERIFGMDGRHFYRPEMKVIDPKTD</sequence>
<dbReference type="Gene3D" id="1.10.3210.10">
    <property type="entry name" value="Hypothetical protein af1432"/>
    <property type="match status" value="1"/>
</dbReference>
<keyword evidence="1" id="KW-0378">Hydrolase</keyword>
<dbReference type="InterPro" id="IPR004365">
    <property type="entry name" value="NA-bd_OB_tRNA"/>
</dbReference>
<dbReference type="AlphaFoldDB" id="A0A192H5Q4"/>
<organism evidence="3 4">
    <name type="scientific">Loigolactobacillus backii</name>
    <dbReference type="NCBI Taxonomy" id="375175"/>
    <lineage>
        <taxon>Bacteria</taxon>
        <taxon>Bacillati</taxon>
        <taxon>Bacillota</taxon>
        <taxon>Bacilli</taxon>
        <taxon>Lactobacillales</taxon>
        <taxon>Lactobacillaceae</taxon>
        <taxon>Loigolactobacillus</taxon>
    </lineage>
</organism>
<dbReference type="Gene3D" id="2.40.50.140">
    <property type="entry name" value="Nucleic acid-binding proteins"/>
    <property type="match status" value="1"/>
</dbReference>
<keyword evidence="2 3" id="KW-0269">Exonuclease</keyword>
<dbReference type="Proteomes" id="UP000078582">
    <property type="component" value="Chromosome"/>
</dbReference>
<name>A0A192H5Q4_9LACO</name>
<dbReference type="PANTHER" id="PTHR37294">
    <property type="entry name" value="3'-5' EXORIBONUCLEASE YHAM"/>
    <property type="match status" value="1"/>
</dbReference>
<dbReference type="PANTHER" id="PTHR37294:SF1">
    <property type="entry name" value="3'-5' EXORIBONUCLEASE YHAM"/>
    <property type="match status" value="1"/>
</dbReference>
<dbReference type="STRING" id="375175.AYR53_07990"/>
<accession>A0A192H5Q4</accession>
<dbReference type="GO" id="GO:0003676">
    <property type="term" value="F:nucleic acid binding"/>
    <property type="evidence" value="ECO:0007669"/>
    <property type="project" value="InterPro"/>
</dbReference>
<dbReference type="RefSeq" id="WP_068226194.1">
    <property type="nucleotide sequence ID" value="NZ_CP014623.1"/>
</dbReference>
<proteinExistence type="predicted"/>
<evidence type="ECO:0000256" key="2">
    <source>
        <dbReference type="ARBA" id="ARBA00022839"/>
    </source>
</evidence>
<dbReference type="KEGG" id="lbt:AYR52_02870"/>
<evidence type="ECO:0000313" key="4">
    <source>
        <dbReference type="Proteomes" id="UP000078582"/>
    </source>
</evidence>
<dbReference type="SUPFAM" id="SSF109604">
    <property type="entry name" value="HD-domain/PDEase-like"/>
    <property type="match status" value="1"/>
</dbReference>
<keyword evidence="2 3" id="KW-0540">Nuclease</keyword>
<dbReference type="CDD" id="cd04492">
    <property type="entry name" value="YhaM_OBF_like"/>
    <property type="match status" value="1"/>
</dbReference>
<dbReference type="EMBL" id="CP014873">
    <property type="protein sequence ID" value="ANK63563.1"/>
    <property type="molecule type" value="Genomic_DNA"/>
</dbReference>
<dbReference type="SUPFAM" id="SSF50249">
    <property type="entry name" value="Nucleic acid-binding proteins"/>
    <property type="match status" value="1"/>
</dbReference>
<dbReference type="InterPro" id="IPR012340">
    <property type="entry name" value="NA-bd_OB-fold"/>
</dbReference>